<sequence length="281" mass="30243">MRKPFPSRRHVMSLIGGVALASRTPALAETCVALPEETEGPFPADGSRRGPPGPNPGMQASNAESPNALKLPFIERRDIRTSGNTGAMAAGVPLTLRIRLTGAGCRPLADHAVYIWNCTRDGQYSLYALPKEDFLRGIQPTDKDGVAEFLTIIPGCYDGRMPHIHVEVYPSPDKARSADDKIATTQFAFDRALCEQIYREVEGYEASTDNLARVSFDTDMVFGDNTAAEREAQTVKLTGNVREGFVGTVTLALGDGPRQASRMGPPPGGFGGSRPPFPPRG</sequence>
<evidence type="ECO:0000256" key="1">
    <source>
        <dbReference type="SAM" id="MobiDB-lite"/>
    </source>
</evidence>
<keyword evidence="4" id="KW-0560">Oxidoreductase</keyword>
<feature type="region of interest" description="Disordered" evidence="1">
    <location>
        <begin position="255"/>
        <end position="281"/>
    </location>
</feature>
<feature type="region of interest" description="Disordered" evidence="1">
    <location>
        <begin position="36"/>
        <end position="67"/>
    </location>
</feature>
<dbReference type="Pfam" id="PF00775">
    <property type="entry name" value="Dioxygenase_C"/>
    <property type="match status" value="1"/>
</dbReference>
<reference evidence="4 5" key="1">
    <citation type="submission" date="2023-01" db="EMBL/GenBank/DDBJ databases">
        <title>Novel species of the genus Asticcacaulis isolated from rivers.</title>
        <authorList>
            <person name="Lu H."/>
        </authorList>
    </citation>
    <scope>NUCLEOTIDE SEQUENCE [LARGE SCALE GENOMIC DNA]</scope>
    <source>
        <strain evidence="4 5">BYS171W</strain>
    </source>
</reference>
<dbReference type="RefSeq" id="WP_272746467.1">
    <property type="nucleotide sequence ID" value="NZ_JAQQKX010000001.1"/>
</dbReference>
<dbReference type="InterPro" id="IPR000627">
    <property type="entry name" value="Intradiol_dOase_C"/>
</dbReference>
<evidence type="ECO:0000313" key="4">
    <source>
        <dbReference type="EMBL" id="MDC7681954.1"/>
    </source>
</evidence>
<keyword evidence="4" id="KW-0223">Dioxygenase</keyword>
<dbReference type="PANTHER" id="PTHR34315:SF1">
    <property type="entry name" value="INTRADIOL RING-CLEAVAGE DIOXYGENASES DOMAIN-CONTAINING PROTEIN-RELATED"/>
    <property type="match status" value="1"/>
</dbReference>
<protein>
    <submittedName>
        <fullName evidence="4">Intradiol ring-cleavage dioxygenase</fullName>
    </submittedName>
</protein>
<dbReference type="Proteomes" id="UP001214854">
    <property type="component" value="Unassembled WGS sequence"/>
</dbReference>
<gene>
    <name evidence="4" type="ORF">PQU92_01610</name>
</gene>
<comment type="caution">
    <text evidence="4">The sequence shown here is derived from an EMBL/GenBank/DDBJ whole genome shotgun (WGS) entry which is preliminary data.</text>
</comment>
<name>A0ABT5HPP1_9CAUL</name>
<evidence type="ECO:0000313" key="5">
    <source>
        <dbReference type="Proteomes" id="UP001214854"/>
    </source>
</evidence>
<dbReference type="Gene3D" id="2.60.130.10">
    <property type="entry name" value="Aromatic compound dioxygenase"/>
    <property type="match status" value="1"/>
</dbReference>
<keyword evidence="2" id="KW-0732">Signal</keyword>
<organism evidence="4 5">
    <name type="scientific">Asticcacaulis aquaticus</name>
    <dbReference type="NCBI Taxonomy" id="2984212"/>
    <lineage>
        <taxon>Bacteria</taxon>
        <taxon>Pseudomonadati</taxon>
        <taxon>Pseudomonadota</taxon>
        <taxon>Alphaproteobacteria</taxon>
        <taxon>Caulobacterales</taxon>
        <taxon>Caulobacteraceae</taxon>
        <taxon>Asticcacaulis</taxon>
    </lineage>
</organism>
<evidence type="ECO:0000256" key="2">
    <source>
        <dbReference type="SAM" id="SignalP"/>
    </source>
</evidence>
<accession>A0ABT5HPP1</accession>
<dbReference type="GO" id="GO:0051213">
    <property type="term" value="F:dioxygenase activity"/>
    <property type="evidence" value="ECO:0007669"/>
    <property type="project" value="UniProtKB-KW"/>
</dbReference>
<feature type="signal peptide" evidence="2">
    <location>
        <begin position="1"/>
        <end position="28"/>
    </location>
</feature>
<feature type="domain" description="Intradiol ring-cleavage dioxygenases" evidence="3">
    <location>
        <begin position="88"/>
        <end position="198"/>
    </location>
</feature>
<proteinExistence type="predicted"/>
<dbReference type="EMBL" id="JAQQKX010000001">
    <property type="protein sequence ID" value="MDC7681954.1"/>
    <property type="molecule type" value="Genomic_DNA"/>
</dbReference>
<keyword evidence="5" id="KW-1185">Reference proteome</keyword>
<dbReference type="SUPFAM" id="SSF49482">
    <property type="entry name" value="Aromatic compound dioxygenase"/>
    <property type="match status" value="1"/>
</dbReference>
<dbReference type="InterPro" id="IPR015889">
    <property type="entry name" value="Intradiol_dOase_core"/>
</dbReference>
<dbReference type="PANTHER" id="PTHR34315">
    <property type="match status" value="1"/>
</dbReference>
<feature type="chain" id="PRO_5046626194" evidence="2">
    <location>
        <begin position="29"/>
        <end position="281"/>
    </location>
</feature>
<evidence type="ECO:0000259" key="3">
    <source>
        <dbReference type="Pfam" id="PF00775"/>
    </source>
</evidence>